<evidence type="ECO:0000313" key="2">
    <source>
        <dbReference type="EMBL" id="KAJ1165138.1"/>
    </source>
</evidence>
<organism evidence="2 3">
    <name type="scientific">Pleurodeles waltl</name>
    <name type="common">Iberian ribbed newt</name>
    <dbReference type="NCBI Taxonomy" id="8319"/>
    <lineage>
        <taxon>Eukaryota</taxon>
        <taxon>Metazoa</taxon>
        <taxon>Chordata</taxon>
        <taxon>Craniata</taxon>
        <taxon>Vertebrata</taxon>
        <taxon>Euteleostomi</taxon>
        <taxon>Amphibia</taxon>
        <taxon>Batrachia</taxon>
        <taxon>Caudata</taxon>
        <taxon>Salamandroidea</taxon>
        <taxon>Salamandridae</taxon>
        <taxon>Pleurodelinae</taxon>
        <taxon>Pleurodeles</taxon>
    </lineage>
</organism>
<accession>A0AAV7SM54</accession>
<dbReference type="EMBL" id="JANPWB010000008">
    <property type="protein sequence ID" value="KAJ1165138.1"/>
    <property type="molecule type" value="Genomic_DNA"/>
</dbReference>
<feature type="region of interest" description="Disordered" evidence="1">
    <location>
        <begin position="1"/>
        <end position="46"/>
    </location>
</feature>
<reference evidence="2" key="1">
    <citation type="journal article" date="2022" name="bioRxiv">
        <title>Sequencing and chromosome-scale assembly of the giantPleurodeles waltlgenome.</title>
        <authorList>
            <person name="Brown T."/>
            <person name="Elewa A."/>
            <person name="Iarovenko S."/>
            <person name="Subramanian E."/>
            <person name="Araus A.J."/>
            <person name="Petzold A."/>
            <person name="Susuki M."/>
            <person name="Suzuki K.-i.T."/>
            <person name="Hayashi T."/>
            <person name="Toyoda A."/>
            <person name="Oliveira C."/>
            <person name="Osipova E."/>
            <person name="Leigh N.D."/>
            <person name="Simon A."/>
            <person name="Yun M.H."/>
        </authorList>
    </citation>
    <scope>NUCLEOTIDE SEQUENCE</scope>
    <source>
        <strain evidence="2">20211129_DDA</strain>
        <tissue evidence="2">Liver</tissue>
    </source>
</reference>
<dbReference type="AlphaFoldDB" id="A0AAV7SM54"/>
<feature type="region of interest" description="Disordered" evidence="1">
    <location>
        <begin position="63"/>
        <end position="84"/>
    </location>
</feature>
<evidence type="ECO:0000256" key="1">
    <source>
        <dbReference type="SAM" id="MobiDB-lite"/>
    </source>
</evidence>
<keyword evidence="3" id="KW-1185">Reference proteome</keyword>
<comment type="caution">
    <text evidence="2">The sequence shown here is derived from an EMBL/GenBank/DDBJ whole genome shotgun (WGS) entry which is preliminary data.</text>
</comment>
<proteinExistence type="predicted"/>
<evidence type="ECO:0000313" key="3">
    <source>
        <dbReference type="Proteomes" id="UP001066276"/>
    </source>
</evidence>
<sequence length="103" mass="11418">MRESRMVYPIKPPMSQKGTPIPRERITAPGCGTDPSHSRLPAGPPQISLAPCSLEPLHYLPAIVASPESSEGPPGGDPERRPWRSLRRLERVCRHRSEDFVGE</sequence>
<protein>
    <submittedName>
        <fullName evidence="2">Uncharacterized protein</fullName>
    </submittedName>
</protein>
<dbReference type="Proteomes" id="UP001066276">
    <property type="component" value="Chromosome 4_2"/>
</dbReference>
<gene>
    <name evidence="2" type="ORF">NDU88_005567</name>
</gene>
<name>A0AAV7SM54_PLEWA</name>